<keyword evidence="7" id="KW-1185">Reference proteome</keyword>
<evidence type="ECO:0000313" key="7">
    <source>
        <dbReference type="Proteomes" id="UP000011721"/>
    </source>
</evidence>
<evidence type="ECO:0000256" key="1">
    <source>
        <dbReference type="ARBA" id="ARBA00022475"/>
    </source>
</evidence>
<dbReference type="RefSeq" id="WP_015402513.1">
    <property type="nucleotide sequence ID" value="NC_020304.1"/>
</dbReference>
<dbReference type="InterPro" id="IPR005534">
    <property type="entry name" value="Curli_assmbl/transp-comp_CsgG"/>
</dbReference>
<evidence type="ECO:0000313" key="6">
    <source>
        <dbReference type="EMBL" id="AGF76814.1"/>
    </source>
</evidence>
<evidence type="ECO:0000256" key="5">
    <source>
        <dbReference type="ARBA" id="ARBA00023288"/>
    </source>
</evidence>
<dbReference type="KEGG" id="dsf:UWK_00229"/>
<keyword evidence="5" id="KW-0449">Lipoprotein</keyword>
<dbReference type="Proteomes" id="UP000011721">
    <property type="component" value="Chromosome"/>
</dbReference>
<evidence type="ECO:0000256" key="2">
    <source>
        <dbReference type="ARBA" id="ARBA00022729"/>
    </source>
</evidence>
<dbReference type="AlphaFoldDB" id="M1NAC8"/>
<name>M1NAC8_DESSD</name>
<proteinExistence type="predicted"/>
<dbReference type="GO" id="GO:0030288">
    <property type="term" value="C:outer membrane-bounded periplasmic space"/>
    <property type="evidence" value="ECO:0007669"/>
    <property type="project" value="InterPro"/>
</dbReference>
<reference evidence="7" key="1">
    <citation type="journal article" date="2013" name="Stand. Genomic Sci.">
        <title>Complete genome sequence of Desulfocapsa sulfexigens, a marine deltaproteobacterium specialized in disproportionating inorganic sulfur compounds.</title>
        <authorList>
            <person name="Finster K.W."/>
            <person name="Kjeldsen K.U."/>
            <person name="Kube M."/>
            <person name="Reinhardt R."/>
            <person name="Mussmann M."/>
            <person name="Amann R."/>
            <person name="Schreiber L."/>
        </authorList>
    </citation>
    <scope>NUCLEOTIDE SEQUENCE [LARGE SCALE GENOMIC DNA]</scope>
    <source>
        <strain evidence="7">DSM 10523 / SB164P1</strain>
    </source>
</reference>
<dbReference type="eggNOG" id="COG1462">
    <property type="taxonomic scope" value="Bacteria"/>
</dbReference>
<dbReference type="Pfam" id="PF03783">
    <property type="entry name" value="CsgG"/>
    <property type="match status" value="1"/>
</dbReference>
<keyword evidence="2" id="KW-0732">Signal</keyword>
<dbReference type="PANTHER" id="PTHR41164">
    <property type="entry name" value="CURLI PRODUCTION ASSEMBLY/TRANSPORT COMPONENT CSGG"/>
    <property type="match status" value="1"/>
</dbReference>
<evidence type="ECO:0000256" key="4">
    <source>
        <dbReference type="ARBA" id="ARBA00023139"/>
    </source>
</evidence>
<keyword evidence="3" id="KW-0472">Membrane</keyword>
<sequence>MKKSILAGLTLIVVLILPLSWAAAENTIPAPPAGNLRYSITVTEFKNEAGWHGRWSVGDGMKTVMTNLLHESGWFIVLGDGEMRQAAMAEQDFAASGRTAQGKKTAKIGRMTPAQLLVRGSITHVQDDTGSGGGGLSFQGFSIGGSAGKAEMNVTIYLVDSETGQVKASTDVVGVSGKRGFTVGYHGGALGGLGGNFGGAEKDNVGKALEDAVGQAVIFLIKQLEGIPWEGSVILAKGDKIVINRGSREGVEVGRQFNVGSVEELVDPDTGEVLDSEMTVAGTIKVTSTKEKISYCAPVSGGSLTKGMSVFPVDR</sequence>
<dbReference type="STRING" id="1167006.UWK_00229"/>
<organism evidence="6 7">
    <name type="scientific">Desulfocapsa sulfexigens (strain DSM 10523 / SB164P1)</name>
    <dbReference type="NCBI Taxonomy" id="1167006"/>
    <lineage>
        <taxon>Bacteria</taxon>
        <taxon>Pseudomonadati</taxon>
        <taxon>Thermodesulfobacteriota</taxon>
        <taxon>Desulfobulbia</taxon>
        <taxon>Desulfobulbales</taxon>
        <taxon>Desulfocapsaceae</taxon>
        <taxon>Desulfocapsa</taxon>
    </lineage>
</organism>
<gene>
    <name evidence="6" type="ordered locus">UWK_00229</name>
</gene>
<dbReference type="OrthoDB" id="6073900at2"/>
<keyword evidence="1" id="KW-1003">Cell membrane</keyword>
<dbReference type="PANTHER" id="PTHR41164:SF1">
    <property type="entry name" value="CURLI PRODUCTION ASSEMBLY_TRANSPORT COMPONENT CSGG"/>
    <property type="match status" value="1"/>
</dbReference>
<dbReference type="Gene3D" id="3.40.50.10610">
    <property type="entry name" value="ABC-type transport auxiliary lipoprotein component"/>
    <property type="match status" value="1"/>
</dbReference>
<protein>
    <submittedName>
        <fullName evidence="6">Uncharacterized protein involved in formation of curli polymers</fullName>
    </submittedName>
</protein>
<accession>M1NAC8</accession>
<evidence type="ECO:0000256" key="3">
    <source>
        <dbReference type="ARBA" id="ARBA00023136"/>
    </source>
</evidence>
<keyword evidence="4" id="KW-0564">Palmitate</keyword>
<dbReference type="HOGENOM" id="CLU_882034_0_0_7"/>
<dbReference type="EMBL" id="CP003985">
    <property type="protein sequence ID" value="AGF76814.1"/>
    <property type="molecule type" value="Genomic_DNA"/>
</dbReference>